<dbReference type="PANTHER" id="PTHR47903">
    <property type="entry name" value="OS07G0636400 PROTEIN"/>
    <property type="match status" value="1"/>
</dbReference>
<evidence type="ECO:0000259" key="1">
    <source>
        <dbReference type="Pfam" id="PF01248"/>
    </source>
</evidence>
<dbReference type="InterPro" id="IPR029064">
    <property type="entry name" value="Ribosomal_eL30-like_sf"/>
</dbReference>
<protein>
    <recommendedName>
        <fullName evidence="1">Ribosomal protein eL8/eL30/eS12/Gadd45 domain-containing protein</fullName>
    </recommendedName>
</protein>
<dbReference type="Proteomes" id="UP000813463">
    <property type="component" value="Chromosome 3"/>
</dbReference>
<sequence>MASKNRRKTSNLQPPVKDAIKVQNQPHPHHPNNDCCFEGDRLFRLLQSFQREIESELLSNKILPEKLWFKQHFAVGINEVTRLLERMAPSSDDTLAADQREVSSLSAVKQGSSRPPCSSVTKLQAVLVASDCNSRWLTKHLLSLASSRNVPLIYVKDNKEGSLRLGEVVKVKTAIALGVKVKGSSINQLLVEVLHREKSKEIKT</sequence>
<accession>A0ABM3RMV5</accession>
<organism evidence="2 3">
    <name type="scientific">Spinacia oleracea</name>
    <name type="common">Spinach</name>
    <dbReference type="NCBI Taxonomy" id="3562"/>
    <lineage>
        <taxon>Eukaryota</taxon>
        <taxon>Viridiplantae</taxon>
        <taxon>Streptophyta</taxon>
        <taxon>Embryophyta</taxon>
        <taxon>Tracheophyta</taxon>
        <taxon>Spermatophyta</taxon>
        <taxon>Magnoliopsida</taxon>
        <taxon>eudicotyledons</taxon>
        <taxon>Gunneridae</taxon>
        <taxon>Pentapetalae</taxon>
        <taxon>Caryophyllales</taxon>
        <taxon>Chenopodiaceae</taxon>
        <taxon>Chenopodioideae</taxon>
        <taxon>Anserineae</taxon>
        <taxon>Spinacia</taxon>
    </lineage>
</organism>
<dbReference type="Gene3D" id="3.30.1330.30">
    <property type="match status" value="1"/>
</dbReference>
<dbReference type="PANTHER" id="PTHR47903:SF2">
    <property type="entry name" value="OS07G0636400 PROTEIN"/>
    <property type="match status" value="1"/>
</dbReference>
<dbReference type="InterPro" id="IPR004038">
    <property type="entry name" value="Ribosomal_eL8/eL30/eS12/Gad45"/>
</dbReference>
<reference evidence="3" key="2">
    <citation type="submission" date="2025-08" db="UniProtKB">
        <authorList>
            <consortium name="RefSeq"/>
        </authorList>
    </citation>
    <scope>IDENTIFICATION</scope>
    <source>
        <tissue evidence="3">Leaf</tissue>
    </source>
</reference>
<dbReference type="GeneID" id="110803645"/>
<reference evidence="2" key="1">
    <citation type="journal article" date="2021" name="Nat. Commun.">
        <title>Genomic analyses provide insights into spinach domestication and the genetic basis of agronomic traits.</title>
        <authorList>
            <person name="Cai X."/>
            <person name="Sun X."/>
            <person name="Xu C."/>
            <person name="Sun H."/>
            <person name="Wang X."/>
            <person name="Ge C."/>
            <person name="Zhang Z."/>
            <person name="Wang Q."/>
            <person name="Fei Z."/>
            <person name="Jiao C."/>
            <person name="Wang Q."/>
        </authorList>
    </citation>
    <scope>NUCLEOTIDE SEQUENCE [LARGE SCALE GENOMIC DNA]</scope>
    <source>
        <strain evidence="2">cv. Varoflay</strain>
    </source>
</reference>
<keyword evidence="2" id="KW-1185">Reference proteome</keyword>
<evidence type="ECO:0000313" key="3">
    <source>
        <dbReference type="RefSeq" id="XP_056696941.1"/>
    </source>
</evidence>
<name>A0ABM3RMV5_SPIOL</name>
<dbReference type="Pfam" id="PF01248">
    <property type="entry name" value="Ribosomal_L7Ae"/>
    <property type="match status" value="1"/>
</dbReference>
<proteinExistence type="predicted"/>
<dbReference type="SUPFAM" id="SSF55315">
    <property type="entry name" value="L30e-like"/>
    <property type="match status" value="1"/>
</dbReference>
<evidence type="ECO:0000313" key="2">
    <source>
        <dbReference type="Proteomes" id="UP000813463"/>
    </source>
</evidence>
<feature type="domain" description="Ribosomal protein eL8/eL30/eS12/Gadd45" evidence="1">
    <location>
        <begin position="122"/>
        <end position="185"/>
    </location>
</feature>
<dbReference type="RefSeq" id="XP_056696941.1">
    <property type="nucleotide sequence ID" value="XM_056840963.1"/>
</dbReference>
<gene>
    <name evidence="3" type="primary">LOC110803645</name>
</gene>